<evidence type="ECO:0000259" key="3">
    <source>
        <dbReference type="Pfam" id="PF17897"/>
    </source>
</evidence>
<dbReference type="Proteomes" id="UP000016924">
    <property type="component" value="Unassembled WGS sequence"/>
</dbReference>
<dbReference type="Gene3D" id="1.10.606.10">
    <property type="entry name" value="Vanadium-containing Chloroperoxidase, domain 2"/>
    <property type="match status" value="1"/>
</dbReference>
<name>R7Z3F2_CONA1</name>
<dbReference type="InterPro" id="IPR036938">
    <property type="entry name" value="PAP2/HPO_sf"/>
</dbReference>
<protein>
    <recommendedName>
        <fullName evidence="6">Phosphatidic acid phosphatase type 2/haloperoxidase domain-containing protein</fullName>
    </recommendedName>
</protein>
<dbReference type="InterPro" id="IPR052559">
    <property type="entry name" value="V-haloperoxidase"/>
</dbReference>
<organism evidence="4 5">
    <name type="scientific">Coniosporium apollinis (strain CBS 100218)</name>
    <name type="common">Rock-inhabiting black yeast</name>
    <dbReference type="NCBI Taxonomy" id="1168221"/>
    <lineage>
        <taxon>Eukaryota</taxon>
        <taxon>Fungi</taxon>
        <taxon>Dikarya</taxon>
        <taxon>Ascomycota</taxon>
        <taxon>Pezizomycotina</taxon>
        <taxon>Dothideomycetes</taxon>
        <taxon>Dothideomycetes incertae sedis</taxon>
        <taxon>Coniosporium</taxon>
    </lineage>
</organism>
<proteinExistence type="predicted"/>
<dbReference type="AlphaFoldDB" id="R7Z3F2"/>
<feature type="region of interest" description="Disordered" evidence="1">
    <location>
        <begin position="565"/>
        <end position="603"/>
    </location>
</feature>
<dbReference type="PANTHER" id="PTHR34599">
    <property type="entry name" value="PEROXIDASE-RELATED"/>
    <property type="match status" value="1"/>
</dbReference>
<dbReference type="HOGENOM" id="CLU_475833_0_0_1"/>
<evidence type="ECO:0000259" key="2">
    <source>
        <dbReference type="Pfam" id="PF01569"/>
    </source>
</evidence>
<dbReference type="Pfam" id="PF01569">
    <property type="entry name" value="PAP2"/>
    <property type="match status" value="1"/>
</dbReference>
<dbReference type="CDD" id="cd03398">
    <property type="entry name" value="PAP2_haloperoxidase"/>
    <property type="match status" value="1"/>
</dbReference>
<dbReference type="Pfam" id="PF17897">
    <property type="entry name" value="VCPO_N"/>
    <property type="match status" value="1"/>
</dbReference>
<keyword evidence="5" id="KW-1185">Reference proteome</keyword>
<reference evidence="5" key="1">
    <citation type="submission" date="2012-06" db="EMBL/GenBank/DDBJ databases">
        <title>The genome sequence of Coniosporium apollinis CBS 100218.</title>
        <authorList>
            <consortium name="The Broad Institute Genome Sequencing Platform"/>
            <person name="Cuomo C."/>
            <person name="Gorbushina A."/>
            <person name="Noack S."/>
            <person name="Walker B."/>
            <person name="Young S.K."/>
            <person name="Zeng Q."/>
            <person name="Gargeya S."/>
            <person name="Fitzgerald M."/>
            <person name="Haas B."/>
            <person name="Abouelleil A."/>
            <person name="Alvarado L."/>
            <person name="Arachchi H.M."/>
            <person name="Berlin A.M."/>
            <person name="Chapman S.B."/>
            <person name="Goldberg J."/>
            <person name="Griggs A."/>
            <person name="Gujja S."/>
            <person name="Hansen M."/>
            <person name="Howarth C."/>
            <person name="Imamovic A."/>
            <person name="Larimer J."/>
            <person name="McCowan C."/>
            <person name="Montmayeur A."/>
            <person name="Murphy C."/>
            <person name="Neiman D."/>
            <person name="Pearson M."/>
            <person name="Priest M."/>
            <person name="Roberts A."/>
            <person name="Saif S."/>
            <person name="Shea T."/>
            <person name="Sisk P."/>
            <person name="Sykes S."/>
            <person name="Wortman J."/>
            <person name="Nusbaum C."/>
            <person name="Birren B."/>
        </authorList>
    </citation>
    <scope>NUCLEOTIDE SEQUENCE [LARGE SCALE GENOMIC DNA]</scope>
    <source>
        <strain evidence="5">CBS 100218</strain>
    </source>
</reference>
<dbReference type="PANTHER" id="PTHR34599:SF1">
    <property type="entry name" value="PHOSPHATIDIC ACID PHOSPHATASE TYPE 2_HALOPEROXIDASE DOMAIN-CONTAINING PROTEIN"/>
    <property type="match status" value="1"/>
</dbReference>
<evidence type="ECO:0008006" key="6">
    <source>
        <dbReference type="Google" id="ProtNLM"/>
    </source>
</evidence>
<accession>R7Z3F2</accession>
<feature type="domain" description="Vanadium chloroperoxidase N-terminal" evidence="3">
    <location>
        <begin position="5"/>
        <end position="222"/>
    </location>
</feature>
<feature type="domain" description="Phosphatidic acid phosphatase type 2/haloperoxidase" evidence="2">
    <location>
        <begin position="335"/>
        <end position="497"/>
    </location>
</feature>
<dbReference type="eggNOG" id="ENOG502S3TN">
    <property type="taxonomic scope" value="Eukaryota"/>
</dbReference>
<dbReference type="InterPro" id="IPR000326">
    <property type="entry name" value="PAP2/HPO"/>
</dbReference>
<dbReference type="EMBL" id="JH767600">
    <property type="protein sequence ID" value="EON68720.1"/>
    <property type="molecule type" value="Genomic_DNA"/>
</dbReference>
<dbReference type="GO" id="GO:0004601">
    <property type="term" value="F:peroxidase activity"/>
    <property type="evidence" value="ECO:0007669"/>
    <property type="project" value="InterPro"/>
</dbReference>
<evidence type="ECO:0000256" key="1">
    <source>
        <dbReference type="SAM" id="MobiDB-lite"/>
    </source>
</evidence>
<dbReference type="SUPFAM" id="SSF48317">
    <property type="entry name" value="Acid phosphatase/Vanadium-dependent haloperoxidase"/>
    <property type="match status" value="1"/>
</dbReference>
<dbReference type="InterPro" id="IPR016119">
    <property type="entry name" value="Br/Cl_peroxidase_C"/>
</dbReference>
<dbReference type="OMA" id="FEFWRPL"/>
<evidence type="ECO:0000313" key="5">
    <source>
        <dbReference type="Proteomes" id="UP000016924"/>
    </source>
</evidence>
<dbReference type="Gene3D" id="1.20.144.10">
    <property type="entry name" value="Phosphatidic acid phosphatase type 2/haloperoxidase"/>
    <property type="match status" value="1"/>
</dbReference>
<dbReference type="RefSeq" id="XP_007784037.1">
    <property type="nucleotide sequence ID" value="XM_007785847.1"/>
</dbReference>
<evidence type="ECO:0000313" key="4">
    <source>
        <dbReference type="EMBL" id="EON68720.1"/>
    </source>
</evidence>
<dbReference type="OrthoDB" id="9997027at2759"/>
<gene>
    <name evidence="4" type="ORF">W97_07978</name>
</gene>
<dbReference type="InterPro" id="IPR041067">
    <property type="entry name" value="VCPO_N"/>
</dbReference>
<sequence length="603" mass="67030">MVIFPATEEPAEFNNNYIFYWNHVGLQFNRLTHSIGGPQAGPPISARALGILHLAIHDAYFALRPDQSGSFRTYLTVDDPNPAQRLPTIAGETDTRQAVAGAAIRVLSRLYTQRSLAVAVNVTHQLTQFLNQSIIDFAALDVLSSSYQFGVAVADAMLALLIRPGEPGGDQTGYRPKEGLYGFDDDPTHPVRLLPVDPNDPTGPKVPTRVYAAPFYGMTASRFAVQSEHIIADPPVGFRLNEQQEFDEQQEYDDALRDVRRMGGAPELNSTTRLPHQTVAAYFWAYDGVNLIGTPPRQYNQILRVIAWERKTDPAPDAEANNAHFARLLALANVAMTDAGIICWREKYCFEFWRPLSGVREDPRRSYADPFWLSLGAPETNRNEISFKPPFPAYPSGHATFGAAAFQIARLFYSQGSSVDIASNTADNISFSFVSDELNGKSRDLREPYDDNRRIEDQVGTVRTRVKRHFGSLWEAIWENAISRIWLGVHWRFDAFAAEDVLVPRSTGDVEPYKVLPDGTTAYKDPGEISYDAMSKRHDRDGVFPIGGVPLGIGIANEIFATGMRPTPPEQQPDGRHRCGTGGTMSELMQSGQSSSDFEEVLR</sequence>
<feature type="compositionally biased region" description="Polar residues" evidence="1">
    <location>
        <begin position="587"/>
        <end position="596"/>
    </location>
</feature>
<dbReference type="GeneID" id="19905289"/>